<reference evidence="6 7" key="1">
    <citation type="journal article" date="2015" name="Nature">
        <title>rRNA introns, odd ribosomes, and small enigmatic genomes across a large radiation of phyla.</title>
        <authorList>
            <person name="Brown C.T."/>
            <person name="Hug L.A."/>
            <person name="Thomas B.C."/>
            <person name="Sharon I."/>
            <person name="Castelle C.J."/>
            <person name="Singh A."/>
            <person name="Wilkins M.J."/>
            <person name="Williams K.H."/>
            <person name="Banfield J.F."/>
        </authorList>
    </citation>
    <scope>NUCLEOTIDE SEQUENCE [LARGE SCALE GENOMIC DNA]</scope>
</reference>
<organism evidence="6 7">
    <name type="scientific">Candidatus Collierbacteria bacterium GW2011_GWE1_46_18</name>
    <dbReference type="NCBI Taxonomy" id="1618399"/>
    <lineage>
        <taxon>Bacteria</taxon>
        <taxon>Candidatus Collieribacteriota</taxon>
    </lineage>
</organism>
<evidence type="ECO:0000259" key="5">
    <source>
        <dbReference type="Pfam" id="PF02637"/>
    </source>
</evidence>
<accession>A0A0G1RK30</accession>
<dbReference type="InterPro" id="IPR003789">
    <property type="entry name" value="Asn/Gln_tRNA_amidoTrase-B-like"/>
</dbReference>
<dbReference type="GO" id="GO:0005524">
    <property type="term" value="F:ATP binding"/>
    <property type="evidence" value="ECO:0007669"/>
    <property type="project" value="UniProtKB-KW"/>
</dbReference>
<sequence>KGKTNVAGFFVGQAMKETQGKADPKTLNSVVLEILNH</sequence>
<proteinExistence type="predicted"/>
<dbReference type="SUPFAM" id="SSF89095">
    <property type="entry name" value="GatB/YqeY motif"/>
    <property type="match status" value="1"/>
</dbReference>
<feature type="domain" description="Asn/Gln amidotransferase" evidence="5">
    <location>
        <begin position="1"/>
        <end position="35"/>
    </location>
</feature>
<keyword evidence="1" id="KW-0436">Ligase</keyword>
<evidence type="ECO:0000256" key="1">
    <source>
        <dbReference type="ARBA" id="ARBA00022598"/>
    </source>
</evidence>
<keyword evidence="6" id="KW-0808">Transferase</keyword>
<dbReference type="InterPro" id="IPR018027">
    <property type="entry name" value="Asn/Gln_amidotransferase"/>
</dbReference>
<keyword evidence="2" id="KW-0547">Nucleotide-binding</keyword>
<dbReference type="GO" id="GO:0016884">
    <property type="term" value="F:carbon-nitrogen ligase activity, with glutamine as amido-N-donor"/>
    <property type="evidence" value="ECO:0007669"/>
    <property type="project" value="InterPro"/>
</dbReference>
<dbReference type="AlphaFoldDB" id="A0A0G1RK30"/>
<name>A0A0G1RK30_9BACT</name>
<evidence type="ECO:0000256" key="2">
    <source>
        <dbReference type="ARBA" id="ARBA00022741"/>
    </source>
</evidence>
<dbReference type="Pfam" id="PF02637">
    <property type="entry name" value="GatB_Yqey"/>
    <property type="match status" value="1"/>
</dbReference>
<dbReference type="Gene3D" id="1.10.10.410">
    <property type="match status" value="1"/>
</dbReference>
<dbReference type="EMBL" id="LCMC01000006">
    <property type="protein sequence ID" value="KKU30358.1"/>
    <property type="molecule type" value="Genomic_DNA"/>
</dbReference>
<protein>
    <submittedName>
        <fullName evidence="6">Glutamyl-tRNA(Gln) amidotransferase subunit B, organellar chromatophore</fullName>
    </submittedName>
</protein>
<dbReference type="GO" id="GO:0006412">
    <property type="term" value="P:translation"/>
    <property type="evidence" value="ECO:0007669"/>
    <property type="project" value="UniProtKB-KW"/>
</dbReference>
<evidence type="ECO:0000313" key="6">
    <source>
        <dbReference type="EMBL" id="KKU30358.1"/>
    </source>
</evidence>
<evidence type="ECO:0000256" key="4">
    <source>
        <dbReference type="ARBA" id="ARBA00022917"/>
    </source>
</evidence>
<gene>
    <name evidence="6" type="ORF">UX41_C0006G0001</name>
</gene>
<dbReference type="GO" id="GO:0016740">
    <property type="term" value="F:transferase activity"/>
    <property type="evidence" value="ECO:0007669"/>
    <property type="project" value="UniProtKB-KW"/>
</dbReference>
<evidence type="ECO:0000256" key="3">
    <source>
        <dbReference type="ARBA" id="ARBA00022840"/>
    </source>
</evidence>
<dbReference type="InterPro" id="IPR023168">
    <property type="entry name" value="GatB_Yqey_C_2"/>
</dbReference>
<evidence type="ECO:0000313" key="7">
    <source>
        <dbReference type="Proteomes" id="UP000034510"/>
    </source>
</evidence>
<dbReference type="Proteomes" id="UP000034510">
    <property type="component" value="Unassembled WGS sequence"/>
</dbReference>
<feature type="non-terminal residue" evidence="6">
    <location>
        <position position="1"/>
    </location>
</feature>
<keyword evidence="3" id="KW-0067">ATP-binding</keyword>
<keyword evidence="4" id="KW-0648">Protein biosynthesis</keyword>
<comment type="caution">
    <text evidence="6">The sequence shown here is derived from an EMBL/GenBank/DDBJ whole genome shotgun (WGS) entry which is preliminary data.</text>
</comment>